<accession>A0A8X6LAA4</accession>
<proteinExistence type="predicted"/>
<keyword evidence="2" id="KW-1185">Reference proteome</keyword>
<organism evidence="1 2">
    <name type="scientific">Trichonephila clavata</name>
    <name type="common">Joro spider</name>
    <name type="synonym">Nephila clavata</name>
    <dbReference type="NCBI Taxonomy" id="2740835"/>
    <lineage>
        <taxon>Eukaryota</taxon>
        <taxon>Metazoa</taxon>
        <taxon>Ecdysozoa</taxon>
        <taxon>Arthropoda</taxon>
        <taxon>Chelicerata</taxon>
        <taxon>Arachnida</taxon>
        <taxon>Araneae</taxon>
        <taxon>Araneomorphae</taxon>
        <taxon>Entelegynae</taxon>
        <taxon>Araneoidea</taxon>
        <taxon>Nephilidae</taxon>
        <taxon>Trichonephila</taxon>
    </lineage>
</organism>
<name>A0A8X6LAA4_TRICU</name>
<protein>
    <submittedName>
        <fullName evidence="1">Uncharacterized protein</fullName>
    </submittedName>
</protein>
<evidence type="ECO:0000313" key="1">
    <source>
        <dbReference type="EMBL" id="GFR03446.1"/>
    </source>
</evidence>
<dbReference type="Proteomes" id="UP000887116">
    <property type="component" value="Unassembled WGS sequence"/>
</dbReference>
<gene>
    <name evidence="1" type="primary">AVEN_222975_1</name>
    <name evidence="1" type="ORF">TNCT_667321</name>
</gene>
<dbReference type="OrthoDB" id="10066265at2759"/>
<evidence type="ECO:0000313" key="2">
    <source>
        <dbReference type="Proteomes" id="UP000887116"/>
    </source>
</evidence>
<sequence>MFSYLILKIRDFECTKDKDIQLESEEELSTLALGQETETSETNLAKSSFVKLQRMDESLGPVWSQAKNKQNAYEIDDGVLIHTESICGDKEIPTGSSKSVEEYLRDLTEKLKQAHNLARGNYGKAQAEYASRYNLRSREKRLAVGDQVLYFDQDDEFGELHYAPTDTVELDVNDIYNHVIDSSSGLENSQKHQLADLLSKFSDVFSSVPGSAKVKGHSAHRLQTDAFDWGRSKNPLTDFR</sequence>
<reference evidence="1" key="1">
    <citation type="submission" date="2020-07" db="EMBL/GenBank/DDBJ databases">
        <title>Multicomponent nature underlies the extraordinary mechanical properties of spider dragline silk.</title>
        <authorList>
            <person name="Kono N."/>
            <person name="Nakamura H."/>
            <person name="Mori M."/>
            <person name="Yoshida Y."/>
            <person name="Ohtoshi R."/>
            <person name="Malay A.D."/>
            <person name="Moran D.A.P."/>
            <person name="Tomita M."/>
            <person name="Numata K."/>
            <person name="Arakawa K."/>
        </authorList>
    </citation>
    <scope>NUCLEOTIDE SEQUENCE</scope>
</reference>
<comment type="caution">
    <text evidence="1">The sequence shown here is derived from an EMBL/GenBank/DDBJ whole genome shotgun (WGS) entry which is preliminary data.</text>
</comment>
<dbReference type="AlphaFoldDB" id="A0A8X6LAA4"/>
<dbReference type="EMBL" id="BMAO01035399">
    <property type="protein sequence ID" value="GFR03446.1"/>
    <property type="molecule type" value="Genomic_DNA"/>
</dbReference>